<dbReference type="GO" id="GO:0005615">
    <property type="term" value="C:extracellular space"/>
    <property type="evidence" value="ECO:0007669"/>
    <property type="project" value="TreeGrafter"/>
</dbReference>
<dbReference type="Proteomes" id="UP000054359">
    <property type="component" value="Unassembled WGS sequence"/>
</dbReference>
<protein>
    <submittedName>
        <fullName evidence="2">DBH-like monooxygenase protein 1</fullName>
    </submittedName>
</protein>
<dbReference type="OMA" id="NKATFMM"/>
<proteinExistence type="predicted"/>
<dbReference type="GO" id="GO:0030667">
    <property type="term" value="C:secretory granule membrane"/>
    <property type="evidence" value="ECO:0007669"/>
    <property type="project" value="TreeGrafter"/>
</dbReference>
<feature type="domain" description="Copper type II ascorbate-dependent monooxygenase N-terminal" evidence="1">
    <location>
        <begin position="1"/>
        <end position="79"/>
    </location>
</feature>
<evidence type="ECO:0000313" key="2">
    <source>
        <dbReference type="EMBL" id="KFM62884.1"/>
    </source>
</evidence>
<keyword evidence="3" id="KW-1185">Reference proteome</keyword>
<dbReference type="GO" id="GO:0006589">
    <property type="term" value="P:octopamine biosynthetic process"/>
    <property type="evidence" value="ECO:0007669"/>
    <property type="project" value="TreeGrafter"/>
</dbReference>
<dbReference type="GO" id="GO:0005507">
    <property type="term" value="F:copper ion binding"/>
    <property type="evidence" value="ECO:0007669"/>
    <property type="project" value="InterPro"/>
</dbReference>
<dbReference type="OrthoDB" id="10003276at2759"/>
<dbReference type="InterPro" id="IPR000945">
    <property type="entry name" value="DBH-like"/>
</dbReference>
<accession>A0A087TCP5</accession>
<name>A0A087TCP5_STEMI</name>
<evidence type="ECO:0000259" key="1">
    <source>
        <dbReference type="Pfam" id="PF01082"/>
    </source>
</evidence>
<dbReference type="GO" id="GO:0004500">
    <property type="term" value="F:dopamine beta-monooxygenase activity"/>
    <property type="evidence" value="ECO:0007669"/>
    <property type="project" value="InterPro"/>
</dbReference>
<dbReference type="PRINTS" id="PR00767">
    <property type="entry name" value="DBMONOXGNASE"/>
</dbReference>
<organism evidence="2 3">
    <name type="scientific">Stegodyphus mimosarum</name>
    <name type="common">African social velvet spider</name>
    <dbReference type="NCBI Taxonomy" id="407821"/>
    <lineage>
        <taxon>Eukaryota</taxon>
        <taxon>Metazoa</taxon>
        <taxon>Ecdysozoa</taxon>
        <taxon>Arthropoda</taxon>
        <taxon>Chelicerata</taxon>
        <taxon>Arachnida</taxon>
        <taxon>Araneae</taxon>
        <taxon>Araneomorphae</taxon>
        <taxon>Entelegynae</taxon>
        <taxon>Eresoidea</taxon>
        <taxon>Eresidae</taxon>
        <taxon>Stegodyphus</taxon>
    </lineage>
</organism>
<keyword evidence="2" id="KW-0560">Oxidoreductase</keyword>
<dbReference type="PANTHER" id="PTHR10157">
    <property type="entry name" value="DOPAMINE BETA HYDROXYLASE RELATED"/>
    <property type="match status" value="1"/>
</dbReference>
<evidence type="ECO:0000313" key="3">
    <source>
        <dbReference type="Proteomes" id="UP000054359"/>
    </source>
</evidence>
<dbReference type="GO" id="GO:0042420">
    <property type="term" value="P:dopamine catabolic process"/>
    <property type="evidence" value="ECO:0007669"/>
    <property type="project" value="TreeGrafter"/>
</dbReference>
<gene>
    <name evidence="2" type="ORF">X975_19050</name>
</gene>
<dbReference type="PANTHER" id="PTHR10157:SF23">
    <property type="entry name" value="MOXD1 HOMOLOG 1"/>
    <property type="match status" value="1"/>
</dbReference>
<dbReference type="InterPro" id="IPR036939">
    <property type="entry name" value="Cu2_ascorb_mOase_N_sf"/>
</dbReference>
<dbReference type="Gene3D" id="2.60.120.310">
    <property type="entry name" value="Copper type II, ascorbate-dependent monooxygenase, N-terminal domain"/>
    <property type="match status" value="1"/>
</dbReference>
<reference evidence="2 3" key="1">
    <citation type="submission" date="2013-11" db="EMBL/GenBank/DDBJ databases">
        <title>Genome sequencing of Stegodyphus mimosarum.</title>
        <authorList>
            <person name="Bechsgaard J."/>
        </authorList>
    </citation>
    <scope>NUCLEOTIDE SEQUENCE [LARGE SCALE GENOMIC DNA]</scope>
</reference>
<dbReference type="SUPFAM" id="SSF49742">
    <property type="entry name" value="PHM/PNGase F"/>
    <property type="match status" value="1"/>
</dbReference>
<dbReference type="Pfam" id="PF01082">
    <property type="entry name" value="Cu2_monooxygen"/>
    <property type="match status" value="1"/>
</dbReference>
<dbReference type="EMBL" id="KK114617">
    <property type="protein sequence ID" value="KFM62884.1"/>
    <property type="molecule type" value="Genomic_DNA"/>
</dbReference>
<sequence>MYECVGAAPDEYDPHVDAYGHQCHRPNMPDAMKKCEGVFLAWAVGGEDLVLPEHVGLPLDPSPSKYYMLEIHYDNPFHKEGIVDQSGFRIYYTPELREYDAGSLMIGSTISARMLIPPGRSQFVVAGHGNPSCLEPVQKISNFYK</sequence>
<dbReference type="InterPro" id="IPR028460">
    <property type="entry name" value="Tbh/DBH"/>
</dbReference>
<keyword evidence="2" id="KW-0503">Monooxygenase</keyword>
<dbReference type="AlphaFoldDB" id="A0A087TCP5"/>
<dbReference type="STRING" id="407821.A0A087TCP5"/>
<feature type="non-terminal residue" evidence="2">
    <location>
        <position position="145"/>
    </location>
</feature>
<dbReference type="InterPro" id="IPR000323">
    <property type="entry name" value="Cu2_ascorb_mOase_N"/>
</dbReference>
<dbReference type="InterPro" id="IPR008977">
    <property type="entry name" value="PHM/PNGase_F_dom_sf"/>
</dbReference>
<dbReference type="GO" id="GO:0042421">
    <property type="term" value="P:norepinephrine biosynthetic process"/>
    <property type="evidence" value="ECO:0007669"/>
    <property type="project" value="TreeGrafter"/>
</dbReference>